<evidence type="ECO:0000313" key="2">
    <source>
        <dbReference type="Proteomes" id="UP001595901"/>
    </source>
</evidence>
<dbReference type="EMBL" id="JBHSAC010000093">
    <property type="protein sequence ID" value="MFC3933001.1"/>
    <property type="molecule type" value="Genomic_DNA"/>
</dbReference>
<dbReference type="RefSeq" id="WP_380432812.1">
    <property type="nucleotide sequence ID" value="NZ_JBHSAC010000093.1"/>
</dbReference>
<comment type="caution">
    <text evidence="1">The sequence shown here is derived from an EMBL/GenBank/DDBJ whole genome shotgun (WGS) entry which is preliminary data.</text>
</comment>
<sequence length="81" mass="9600">MDKKEFERLEDEHLQKLRAYDEAAWDLYDVRQACRKDCDRHINFLMELQQRYQISCSVTTWMISQTLLSSLVGGSIKKKAS</sequence>
<protein>
    <submittedName>
        <fullName evidence="1">Uncharacterized protein</fullName>
    </submittedName>
</protein>
<gene>
    <name evidence="1" type="ORF">ACFOSE_09650</name>
</gene>
<accession>A0ABV8D3K1</accession>
<reference evidence="2" key="1">
    <citation type="journal article" date="2019" name="Int. J. Syst. Evol. Microbiol.">
        <title>The Global Catalogue of Microorganisms (GCM) 10K type strain sequencing project: providing services to taxonomists for standard genome sequencing and annotation.</title>
        <authorList>
            <consortium name="The Broad Institute Genomics Platform"/>
            <consortium name="The Broad Institute Genome Sequencing Center for Infectious Disease"/>
            <person name="Wu L."/>
            <person name="Ma J."/>
        </authorList>
    </citation>
    <scope>NUCLEOTIDE SEQUENCE [LARGE SCALE GENOMIC DNA]</scope>
    <source>
        <strain evidence="2">CCUG 58728</strain>
    </source>
</reference>
<organism evidence="1 2">
    <name type="scientific">Streptococcus dentapri</name>
    <dbReference type="NCBI Taxonomy" id="573564"/>
    <lineage>
        <taxon>Bacteria</taxon>
        <taxon>Bacillati</taxon>
        <taxon>Bacillota</taxon>
        <taxon>Bacilli</taxon>
        <taxon>Lactobacillales</taxon>
        <taxon>Streptococcaceae</taxon>
        <taxon>Streptococcus</taxon>
    </lineage>
</organism>
<evidence type="ECO:0000313" key="1">
    <source>
        <dbReference type="EMBL" id="MFC3933001.1"/>
    </source>
</evidence>
<keyword evidence="2" id="KW-1185">Reference proteome</keyword>
<dbReference type="Proteomes" id="UP001595901">
    <property type="component" value="Unassembled WGS sequence"/>
</dbReference>
<name>A0ABV8D3K1_9STRE</name>
<proteinExistence type="predicted"/>